<evidence type="ECO:0000256" key="2">
    <source>
        <dbReference type="ARBA" id="ARBA00004798"/>
    </source>
</evidence>
<dbReference type="Pfam" id="PF06415">
    <property type="entry name" value="iPGM_N"/>
    <property type="match status" value="1"/>
</dbReference>
<comment type="pathway">
    <text evidence="2 10">Carbohydrate degradation; glycolysis; pyruvate from D-glyceraldehyde 3-phosphate: step 3/5.</text>
</comment>
<dbReference type="InterPro" id="IPR017850">
    <property type="entry name" value="Alkaline_phosphatase_core_sf"/>
</dbReference>
<evidence type="ECO:0000256" key="8">
    <source>
        <dbReference type="ARBA" id="ARBA00023235"/>
    </source>
</evidence>
<evidence type="ECO:0000256" key="6">
    <source>
        <dbReference type="ARBA" id="ARBA00023152"/>
    </source>
</evidence>
<dbReference type="Gene3D" id="3.40.1450.10">
    <property type="entry name" value="BPG-independent phosphoglycerate mutase, domain B"/>
    <property type="match status" value="1"/>
</dbReference>
<evidence type="ECO:0000313" key="16">
    <source>
        <dbReference type="EMBL" id="BEQ15517.1"/>
    </source>
</evidence>
<evidence type="ECO:0000256" key="1">
    <source>
        <dbReference type="ARBA" id="ARBA00000370"/>
    </source>
</evidence>
<feature type="binding site" evidence="10 12">
    <location>
        <position position="192"/>
    </location>
    <ligand>
        <name>substrate</name>
    </ligand>
</feature>
<keyword evidence="5 10" id="KW-0479">Metal-binding</keyword>
<organism evidence="16 17">
    <name type="scientific">Desulfoferula mesophila</name>
    <dbReference type="NCBI Taxonomy" id="3058419"/>
    <lineage>
        <taxon>Bacteria</taxon>
        <taxon>Pseudomonadati</taxon>
        <taxon>Thermodesulfobacteriota</taxon>
        <taxon>Desulfarculia</taxon>
        <taxon>Desulfarculales</taxon>
        <taxon>Desulfarculaceae</taxon>
        <taxon>Desulfoferula</taxon>
    </lineage>
</organism>
<evidence type="ECO:0000259" key="14">
    <source>
        <dbReference type="Pfam" id="PF01676"/>
    </source>
</evidence>
<name>A0AAU9EG88_9BACT</name>
<feature type="binding site" evidence="10 13">
    <location>
        <position position="408"/>
    </location>
    <ligand>
        <name>Mn(2+)</name>
        <dbReference type="ChEBI" id="CHEBI:29035"/>
        <label>1</label>
    </ligand>
</feature>
<accession>A0AAU9EG88</accession>
<proteinExistence type="inferred from homology"/>
<evidence type="ECO:0000256" key="4">
    <source>
        <dbReference type="ARBA" id="ARBA00012026"/>
    </source>
</evidence>
<dbReference type="GO" id="GO:0005737">
    <property type="term" value="C:cytoplasm"/>
    <property type="evidence" value="ECO:0007669"/>
    <property type="project" value="InterPro"/>
</dbReference>
<comment type="similarity">
    <text evidence="3 10">Belongs to the BPG-independent phosphoglycerate mutase family.</text>
</comment>
<keyword evidence="6 10" id="KW-0324">Glycolysis</keyword>
<dbReference type="GO" id="GO:0004619">
    <property type="term" value="F:phosphoglycerate mutase activity"/>
    <property type="evidence" value="ECO:0007669"/>
    <property type="project" value="UniProtKB-UniRule"/>
</dbReference>
<feature type="binding site" evidence="10 12">
    <location>
        <begin position="154"/>
        <end position="155"/>
    </location>
    <ligand>
        <name>substrate</name>
    </ligand>
</feature>
<reference evidence="17" key="1">
    <citation type="journal article" date="2023" name="Arch. Microbiol.">
        <title>Desulfoferula mesophilus gen. nov. sp. nov., a mesophilic sulfate-reducing bacterium isolated from a brackish lake sediment.</title>
        <authorList>
            <person name="Watanabe T."/>
            <person name="Yabe T."/>
            <person name="Tsuji J.M."/>
            <person name="Fukui M."/>
        </authorList>
    </citation>
    <scope>NUCLEOTIDE SEQUENCE [LARGE SCALE GENOMIC DNA]</scope>
    <source>
        <strain evidence="17">12FAK</strain>
    </source>
</reference>
<evidence type="ECO:0000256" key="11">
    <source>
        <dbReference type="PIRSR" id="PIRSR001492-1"/>
    </source>
</evidence>
<feature type="binding site" evidence="10 12">
    <location>
        <position position="336"/>
    </location>
    <ligand>
        <name>substrate</name>
    </ligand>
</feature>
<dbReference type="EC" id="5.4.2.12" evidence="4 10"/>
<keyword evidence="7 10" id="KW-0464">Manganese</keyword>
<dbReference type="PANTHER" id="PTHR31637:SF0">
    <property type="entry name" value="2,3-BISPHOSPHOGLYCERATE-INDEPENDENT PHOSPHOGLYCERATE MUTASE"/>
    <property type="match status" value="1"/>
</dbReference>
<dbReference type="GO" id="GO:0006007">
    <property type="term" value="P:glucose catabolic process"/>
    <property type="evidence" value="ECO:0007669"/>
    <property type="project" value="InterPro"/>
</dbReference>
<evidence type="ECO:0000256" key="5">
    <source>
        <dbReference type="ARBA" id="ARBA00022723"/>
    </source>
</evidence>
<feature type="binding site" evidence="10 13">
    <location>
        <position position="404"/>
    </location>
    <ligand>
        <name>Mn(2+)</name>
        <dbReference type="ChEBI" id="CHEBI:29035"/>
        <label>1</label>
    </ligand>
</feature>
<feature type="binding site" evidence="10 13">
    <location>
        <position position="13"/>
    </location>
    <ligand>
        <name>Mn(2+)</name>
        <dbReference type="ChEBI" id="CHEBI:29035"/>
        <label>2</label>
    </ligand>
</feature>
<dbReference type="FunFam" id="3.40.1450.10:FF:000001">
    <property type="entry name" value="2,3-bisphosphoglycerate-independent phosphoglycerate mutase"/>
    <property type="match status" value="1"/>
</dbReference>
<dbReference type="InterPro" id="IPR006124">
    <property type="entry name" value="Metalloenzyme"/>
</dbReference>
<feature type="binding site" evidence="10 13">
    <location>
        <position position="445"/>
    </location>
    <ligand>
        <name>Mn(2+)</name>
        <dbReference type="ChEBI" id="CHEBI:29035"/>
        <label>2</label>
    </ligand>
</feature>
<dbReference type="InterPro" id="IPR036646">
    <property type="entry name" value="PGAM_B_sf"/>
</dbReference>
<dbReference type="KEGG" id="dmp:FAK_25830"/>
<comment type="function">
    <text evidence="10">Catalyzes the interconversion of 2-phosphoglycerate and 3-phosphoglycerate.</text>
</comment>
<dbReference type="GO" id="GO:0030145">
    <property type="term" value="F:manganese ion binding"/>
    <property type="evidence" value="ECO:0007669"/>
    <property type="project" value="UniProtKB-UniRule"/>
</dbReference>
<dbReference type="AlphaFoldDB" id="A0AAU9EG88"/>
<evidence type="ECO:0000259" key="15">
    <source>
        <dbReference type="Pfam" id="PF06415"/>
    </source>
</evidence>
<sequence>MPAHAPVALIILDGWGINPAKEGNAVALADTPYMDSLFKDYPHTSLLCSGEAVGLPAGQMGNSEVGHLNLGAGRVVYQDISRINNAVANGELGQNAEFQKAFAAAKKDGHALHLLGLVSDGGVHSLLTHLEALISAAGQAGVKRIFIHAFLDGRDTPPDSGAGYLKQLEDFLNDNSPALLASVTGRYWAMDRDKRWDRVQKAYDALVRGKGRLVGDLVTAVEEDYSNQEFDEFIKPTVRMNEDGQAVGTIKDGDAVIFFNFRADRARELTWAFNAPDFDGFDVRDRPKLGYYVCMTQYDQHLQVPVAFGPQRLEDTLAEVVSRAGKKQLHIAETEKYAHVTFFFNGGVEDPVPGEDRVLIPSPKEVATYDEKPAMSAVEVTDEVVERIASDRYDLIVMNYANGDMVGHTGVLAAAVAAMETLDRCLARVVPALLIAGGRVLLTADHGNAEQMIDPLTGGPYTAHTVGNPVPLVLIDPARQDASLRSDGALRDVAPTVLDLMGLVPPKAMTGKSLLDTGE</sequence>
<dbReference type="NCBIfam" id="TIGR01307">
    <property type="entry name" value="pgm_bpd_ind"/>
    <property type="match status" value="1"/>
</dbReference>
<dbReference type="GO" id="GO:0006096">
    <property type="term" value="P:glycolytic process"/>
    <property type="evidence" value="ECO:0007669"/>
    <property type="project" value="UniProtKB-UniRule"/>
</dbReference>
<keyword evidence="17" id="KW-1185">Reference proteome</keyword>
<dbReference type="InterPro" id="IPR005995">
    <property type="entry name" value="Pgm_bpd_ind"/>
</dbReference>
<keyword evidence="8 10" id="KW-0413">Isomerase</keyword>
<dbReference type="CDD" id="cd16010">
    <property type="entry name" value="iPGM"/>
    <property type="match status" value="1"/>
</dbReference>
<comment type="cofactor">
    <cofactor evidence="10">
        <name>Mn(2+)</name>
        <dbReference type="ChEBI" id="CHEBI:29035"/>
    </cofactor>
    <text evidence="10">Binds 2 manganese ions per subunit.</text>
</comment>
<dbReference type="Gene3D" id="3.40.720.10">
    <property type="entry name" value="Alkaline Phosphatase, subunit A"/>
    <property type="match status" value="1"/>
</dbReference>
<dbReference type="PIRSF" id="PIRSF001492">
    <property type="entry name" value="IPGAM"/>
    <property type="match status" value="1"/>
</dbReference>
<evidence type="ECO:0000256" key="13">
    <source>
        <dbReference type="PIRSR" id="PIRSR001492-3"/>
    </source>
</evidence>
<dbReference type="InterPro" id="IPR011258">
    <property type="entry name" value="BPG-indep_PGM_N"/>
</dbReference>
<dbReference type="EMBL" id="AP028679">
    <property type="protein sequence ID" value="BEQ15517.1"/>
    <property type="molecule type" value="Genomic_DNA"/>
</dbReference>
<protein>
    <recommendedName>
        <fullName evidence="9 10">2,3-bisphosphoglycerate-independent phosphoglycerate mutase</fullName>
        <shortName evidence="10">BPG-independent PGAM</shortName>
        <shortName evidence="10">Phosphoglyceromutase</shortName>
        <shortName evidence="10">iPGM</shortName>
        <ecNumber evidence="4 10">5.4.2.12</ecNumber>
    </recommendedName>
</protein>
<feature type="binding site" evidence="10 12">
    <location>
        <position position="124"/>
    </location>
    <ligand>
        <name>substrate</name>
    </ligand>
</feature>
<feature type="binding site" evidence="10 13">
    <location>
        <position position="63"/>
    </location>
    <ligand>
        <name>Mn(2+)</name>
        <dbReference type="ChEBI" id="CHEBI:29035"/>
        <label>2</label>
    </ligand>
</feature>
<dbReference type="PANTHER" id="PTHR31637">
    <property type="entry name" value="2,3-BISPHOSPHOGLYCERATE-INDEPENDENT PHOSPHOGLYCERATE MUTASE"/>
    <property type="match status" value="1"/>
</dbReference>
<feature type="domain" description="Metalloenzyme" evidence="14">
    <location>
        <begin position="6"/>
        <end position="503"/>
    </location>
</feature>
<evidence type="ECO:0000313" key="17">
    <source>
        <dbReference type="Proteomes" id="UP001366166"/>
    </source>
</evidence>
<comment type="subunit">
    <text evidence="10">Monomer.</text>
</comment>
<evidence type="ECO:0000256" key="12">
    <source>
        <dbReference type="PIRSR" id="PIRSR001492-2"/>
    </source>
</evidence>
<dbReference type="RefSeq" id="WP_338600002.1">
    <property type="nucleotide sequence ID" value="NZ_AP028679.1"/>
</dbReference>
<feature type="active site" description="Phosphoserine intermediate" evidence="10 11">
    <location>
        <position position="63"/>
    </location>
</feature>
<gene>
    <name evidence="10 16" type="primary">gpmI</name>
    <name evidence="16" type="ORF">FAK_25830</name>
</gene>
<dbReference type="Pfam" id="PF01676">
    <property type="entry name" value="Metalloenzyme"/>
    <property type="match status" value="1"/>
</dbReference>
<evidence type="ECO:0000256" key="10">
    <source>
        <dbReference type="HAMAP-Rule" id="MF_01038"/>
    </source>
</evidence>
<feature type="domain" description="BPG-independent PGAM N-terminal" evidence="15">
    <location>
        <begin position="83"/>
        <end position="300"/>
    </location>
</feature>
<dbReference type="SUPFAM" id="SSF53649">
    <property type="entry name" value="Alkaline phosphatase-like"/>
    <property type="match status" value="1"/>
</dbReference>
<evidence type="ECO:0000256" key="7">
    <source>
        <dbReference type="ARBA" id="ARBA00023211"/>
    </source>
</evidence>
<dbReference type="HAMAP" id="MF_01038">
    <property type="entry name" value="GpmI"/>
    <property type="match status" value="1"/>
</dbReference>
<feature type="binding site" evidence="10 12">
    <location>
        <position position="186"/>
    </location>
    <ligand>
        <name>substrate</name>
    </ligand>
</feature>
<feature type="binding site" evidence="10 13">
    <location>
        <position position="446"/>
    </location>
    <ligand>
        <name>Mn(2+)</name>
        <dbReference type="ChEBI" id="CHEBI:29035"/>
        <label>2</label>
    </ligand>
</feature>
<evidence type="ECO:0000256" key="9">
    <source>
        <dbReference type="ARBA" id="ARBA00071648"/>
    </source>
</evidence>
<evidence type="ECO:0000256" key="3">
    <source>
        <dbReference type="ARBA" id="ARBA00008819"/>
    </source>
</evidence>
<feature type="binding site" evidence="10 12">
    <location>
        <begin position="262"/>
        <end position="265"/>
    </location>
    <ligand>
        <name>substrate</name>
    </ligand>
</feature>
<dbReference type="Proteomes" id="UP001366166">
    <property type="component" value="Chromosome"/>
</dbReference>
<feature type="binding site" evidence="10 13">
    <location>
        <position position="464"/>
    </location>
    <ligand>
        <name>Mn(2+)</name>
        <dbReference type="ChEBI" id="CHEBI:29035"/>
        <label>1</label>
    </ligand>
</feature>
<comment type="catalytic activity">
    <reaction evidence="1 10">
        <text>(2R)-2-phosphoglycerate = (2R)-3-phosphoglycerate</text>
        <dbReference type="Rhea" id="RHEA:15901"/>
        <dbReference type="ChEBI" id="CHEBI:58272"/>
        <dbReference type="ChEBI" id="CHEBI:58289"/>
        <dbReference type="EC" id="5.4.2.12"/>
    </reaction>
</comment>
<dbReference type="SUPFAM" id="SSF64158">
    <property type="entry name" value="2,3-Bisphosphoglycerate-independent phosphoglycerate mutase, substrate-binding domain"/>
    <property type="match status" value="1"/>
</dbReference>